<dbReference type="Gene3D" id="3.30.420.10">
    <property type="entry name" value="Ribonuclease H-like superfamily/Ribonuclease H"/>
    <property type="match status" value="1"/>
</dbReference>
<evidence type="ECO:0000313" key="2">
    <source>
        <dbReference type="Proteomes" id="UP001148838"/>
    </source>
</evidence>
<comment type="caution">
    <text evidence="1">The sequence shown here is derived from an EMBL/GenBank/DDBJ whole genome shotgun (WGS) entry which is preliminary data.</text>
</comment>
<dbReference type="Proteomes" id="UP001148838">
    <property type="component" value="Unassembled WGS sequence"/>
</dbReference>
<reference evidence="1 2" key="1">
    <citation type="journal article" date="2022" name="Allergy">
        <title>Genome assembly and annotation of Periplaneta americana reveal a comprehensive cockroach allergen profile.</title>
        <authorList>
            <person name="Wang L."/>
            <person name="Xiong Q."/>
            <person name="Saelim N."/>
            <person name="Wang L."/>
            <person name="Nong W."/>
            <person name="Wan A.T."/>
            <person name="Shi M."/>
            <person name="Liu X."/>
            <person name="Cao Q."/>
            <person name="Hui J.H.L."/>
            <person name="Sookrung N."/>
            <person name="Leung T.F."/>
            <person name="Tungtrongchitr A."/>
            <person name="Tsui S.K.W."/>
        </authorList>
    </citation>
    <scope>NUCLEOTIDE SEQUENCE [LARGE SCALE GENOMIC DNA]</scope>
    <source>
        <strain evidence="1">PWHHKU_190912</strain>
    </source>
</reference>
<gene>
    <name evidence="1" type="ORF">ANN_23174</name>
</gene>
<dbReference type="InterPro" id="IPR036397">
    <property type="entry name" value="RNaseH_sf"/>
</dbReference>
<evidence type="ECO:0000313" key="1">
    <source>
        <dbReference type="EMBL" id="KAJ4434612.1"/>
    </source>
</evidence>
<accession>A0ABQ8SLL7</accession>
<keyword evidence="2" id="KW-1185">Reference proteome</keyword>
<sequence>MLTGSEMRAVLSSRYGWGCIQLPENCCMPGFAAVSKSTPNQHECSVRWVFFSITENRQQVARRTLAESASLSKTRVVTWFWEVSLMVCCGFLEDHLLGLFIFPGHLTDEMYLHFLQEQLSQLEDVPLARRRQMYFQHDGALLTSTTQ</sequence>
<organism evidence="1 2">
    <name type="scientific">Periplaneta americana</name>
    <name type="common">American cockroach</name>
    <name type="synonym">Blatta americana</name>
    <dbReference type="NCBI Taxonomy" id="6978"/>
    <lineage>
        <taxon>Eukaryota</taxon>
        <taxon>Metazoa</taxon>
        <taxon>Ecdysozoa</taxon>
        <taxon>Arthropoda</taxon>
        <taxon>Hexapoda</taxon>
        <taxon>Insecta</taxon>
        <taxon>Pterygota</taxon>
        <taxon>Neoptera</taxon>
        <taxon>Polyneoptera</taxon>
        <taxon>Dictyoptera</taxon>
        <taxon>Blattodea</taxon>
        <taxon>Blattoidea</taxon>
        <taxon>Blattidae</taxon>
        <taxon>Blattinae</taxon>
        <taxon>Periplaneta</taxon>
    </lineage>
</organism>
<name>A0ABQ8SLL7_PERAM</name>
<proteinExistence type="predicted"/>
<dbReference type="EMBL" id="JAJSOF020000025">
    <property type="protein sequence ID" value="KAJ4434612.1"/>
    <property type="molecule type" value="Genomic_DNA"/>
</dbReference>
<protein>
    <submittedName>
        <fullName evidence="1">Uncharacterized protein</fullName>
    </submittedName>
</protein>